<sequence>MQVNREGIRAKLRLAMITILPTRWLGAALAAVLFGSLSTACDTPHGANVMEVEGGDCRTCHLADHQKAIFPNHVSGNVPENCEGCHYETFWRPPFLLRLHKEREFPLINTDHEEFTCAECHDPNLPDVPSIAGENADCVNCHTGAHLPAEMEEVHEGVLDYPTGDQPPNFCLSCHPDGINRL</sequence>
<accession>D0LK61</accession>
<dbReference type="HOGENOM" id="CLU_1480086_0_0_7"/>
<name>D0LK61_HALO1</name>
<dbReference type="SUPFAM" id="SSF48695">
    <property type="entry name" value="Multiheme cytochromes"/>
    <property type="match status" value="1"/>
</dbReference>
<gene>
    <name evidence="1" type="ordered locus">Hoch_0454</name>
</gene>
<evidence type="ECO:0000313" key="2">
    <source>
        <dbReference type="Proteomes" id="UP000001880"/>
    </source>
</evidence>
<dbReference type="Proteomes" id="UP000001880">
    <property type="component" value="Chromosome"/>
</dbReference>
<dbReference type="Gene3D" id="1.10.1130.10">
    <property type="entry name" value="Flavocytochrome C3, Chain A"/>
    <property type="match status" value="1"/>
</dbReference>
<protein>
    <submittedName>
        <fullName evidence="1">Uncharacterized protein</fullName>
    </submittedName>
</protein>
<dbReference type="EMBL" id="CP001804">
    <property type="protein sequence ID" value="ACY13095.1"/>
    <property type="molecule type" value="Genomic_DNA"/>
</dbReference>
<organism evidence="1 2">
    <name type="scientific">Haliangium ochraceum (strain DSM 14365 / JCM 11303 / SMP-2)</name>
    <dbReference type="NCBI Taxonomy" id="502025"/>
    <lineage>
        <taxon>Bacteria</taxon>
        <taxon>Pseudomonadati</taxon>
        <taxon>Myxococcota</taxon>
        <taxon>Polyangia</taxon>
        <taxon>Haliangiales</taxon>
        <taxon>Kofleriaceae</taxon>
        <taxon>Haliangium</taxon>
    </lineage>
</organism>
<evidence type="ECO:0000313" key="1">
    <source>
        <dbReference type="EMBL" id="ACY13095.1"/>
    </source>
</evidence>
<keyword evidence="2" id="KW-1185">Reference proteome</keyword>
<dbReference type="eggNOG" id="COG0484">
    <property type="taxonomic scope" value="Bacteria"/>
</dbReference>
<dbReference type="AlphaFoldDB" id="D0LK61"/>
<proteinExistence type="predicted"/>
<reference evidence="1 2" key="1">
    <citation type="journal article" date="2010" name="Stand. Genomic Sci.">
        <title>Complete genome sequence of Haliangium ochraceum type strain (SMP-2).</title>
        <authorList>
            <consortium name="US DOE Joint Genome Institute (JGI-PGF)"/>
            <person name="Ivanova N."/>
            <person name="Daum C."/>
            <person name="Lang E."/>
            <person name="Abt B."/>
            <person name="Kopitz M."/>
            <person name="Saunders E."/>
            <person name="Lapidus A."/>
            <person name="Lucas S."/>
            <person name="Glavina Del Rio T."/>
            <person name="Nolan M."/>
            <person name="Tice H."/>
            <person name="Copeland A."/>
            <person name="Cheng J.F."/>
            <person name="Chen F."/>
            <person name="Bruce D."/>
            <person name="Goodwin L."/>
            <person name="Pitluck S."/>
            <person name="Mavromatis K."/>
            <person name="Pati A."/>
            <person name="Mikhailova N."/>
            <person name="Chen A."/>
            <person name="Palaniappan K."/>
            <person name="Land M."/>
            <person name="Hauser L."/>
            <person name="Chang Y.J."/>
            <person name="Jeffries C.D."/>
            <person name="Detter J.C."/>
            <person name="Brettin T."/>
            <person name="Rohde M."/>
            <person name="Goker M."/>
            <person name="Bristow J."/>
            <person name="Markowitz V."/>
            <person name="Eisen J.A."/>
            <person name="Hugenholtz P."/>
            <person name="Kyrpides N.C."/>
            <person name="Klenk H.P."/>
        </authorList>
    </citation>
    <scope>NUCLEOTIDE SEQUENCE [LARGE SCALE GENOMIC DNA]</scope>
    <source>
        <strain evidence="2">DSM 14365 / CIP 107738 / JCM 11303 / AJ 13395 / SMP-2</strain>
    </source>
</reference>
<dbReference type="KEGG" id="hoh:Hoch_0454"/>
<dbReference type="InterPro" id="IPR036280">
    <property type="entry name" value="Multihaem_cyt_sf"/>
</dbReference>
<dbReference type="STRING" id="502025.Hoch_0454"/>